<dbReference type="Gramene" id="KGN52353">
    <property type="protein sequence ID" value="KGN52353"/>
    <property type="gene ID" value="Csa_5G627100"/>
</dbReference>
<evidence type="ECO:0000313" key="2">
    <source>
        <dbReference type="Proteomes" id="UP000029981"/>
    </source>
</evidence>
<reference evidence="1 2" key="3">
    <citation type="journal article" date="2010" name="BMC Genomics">
        <title>Transcriptome sequencing and comparative analysis of cucumber flowers with different sex types.</title>
        <authorList>
            <person name="Guo S."/>
            <person name="Zheng Y."/>
            <person name="Joung J.G."/>
            <person name="Liu S."/>
            <person name="Zhang Z."/>
            <person name="Crasta O.R."/>
            <person name="Sobral B.W."/>
            <person name="Xu Y."/>
            <person name="Huang S."/>
            <person name="Fei Z."/>
        </authorList>
    </citation>
    <scope>NUCLEOTIDE SEQUENCE [LARGE SCALE GENOMIC DNA]</scope>
    <source>
        <strain evidence="2">cv. 9930</strain>
    </source>
</reference>
<dbReference type="EMBL" id="CM002926">
    <property type="protein sequence ID" value="KGN52353.1"/>
    <property type="molecule type" value="Genomic_DNA"/>
</dbReference>
<evidence type="ECO:0000313" key="1">
    <source>
        <dbReference type="EMBL" id="KGN52353.1"/>
    </source>
</evidence>
<gene>
    <name evidence="1" type="ORF">Csa_5G627100</name>
</gene>
<organism evidence="1 2">
    <name type="scientific">Cucumis sativus</name>
    <name type="common">Cucumber</name>
    <dbReference type="NCBI Taxonomy" id="3659"/>
    <lineage>
        <taxon>Eukaryota</taxon>
        <taxon>Viridiplantae</taxon>
        <taxon>Streptophyta</taxon>
        <taxon>Embryophyta</taxon>
        <taxon>Tracheophyta</taxon>
        <taxon>Spermatophyta</taxon>
        <taxon>Magnoliopsida</taxon>
        <taxon>eudicotyledons</taxon>
        <taxon>Gunneridae</taxon>
        <taxon>Pentapetalae</taxon>
        <taxon>rosids</taxon>
        <taxon>fabids</taxon>
        <taxon>Cucurbitales</taxon>
        <taxon>Cucurbitaceae</taxon>
        <taxon>Benincaseae</taxon>
        <taxon>Cucumis</taxon>
    </lineage>
</organism>
<proteinExistence type="predicted"/>
<reference evidence="1 2" key="4">
    <citation type="journal article" date="2011" name="BMC Genomics">
        <title>RNA-Seq improves annotation of protein-coding genes in the cucumber genome.</title>
        <authorList>
            <person name="Li Z."/>
            <person name="Zhang Z."/>
            <person name="Yan P."/>
            <person name="Huang S."/>
            <person name="Fei Z."/>
            <person name="Lin K."/>
        </authorList>
    </citation>
    <scope>NUCLEOTIDE SEQUENCE [LARGE SCALE GENOMIC DNA]</scope>
    <source>
        <strain evidence="2">cv. 9930</strain>
    </source>
</reference>
<reference evidence="1 2" key="1">
    <citation type="journal article" date="2009" name="Nat. Genet.">
        <title>The genome of the cucumber, Cucumis sativus L.</title>
        <authorList>
            <person name="Huang S."/>
            <person name="Li R."/>
            <person name="Zhang Z."/>
            <person name="Li L."/>
            <person name="Gu X."/>
            <person name="Fan W."/>
            <person name="Lucas W.J."/>
            <person name="Wang X."/>
            <person name="Xie B."/>
            <person name="Ni P."/>
            <person name="Ren Y."/>
            <person name="Zhu H."/>
            <person name="Li J."/>
            <person name="Lin K."/>
            <person name="Jin W."/>
            <person name="Fei Z."/>
            <person name="Li G."/>
            <person name="Staub J."/>
            <person name="Kilian A."/>
            <person name="van der Vossen E.A."/>
            <person name="Wu Y."/>
            <person name="Guo J."/>
            <person name="He J."/>
            <person name="Jia Z."/>
            <person name="Ren Y."/>
            <person name="Tian G."/>
            <person name="Lu Y."/>
            <person name="Ruan J."/>
            <person name="Qian W."/>
            <person name="Wang M."/>
            <person name="Huang Q."/>
            <person name="Li B."/>
            <person name="Xuan Z."/>
            <person name="Cao J."/>
            <person name="Asan"/>
            <person name="Wu Z."/>
            <person name="Zhang J."/>
            <person name="Cai Q."/>
            <person name="Bai Y."/>
            <person name="Zhao B."/>
            <person name="Han Y."/>
            <person name="Li Y."/>
            <person name="Li X."/>
            <person name="Wang S."/>
            <person name="Shi Q."/>
            <person name="Liu S."/>
            <person name="Cho W.K."/>
            <person name="Kim J.Y."/>
            <person name="Xu Y."/>
            <person name="Heller-Uszynska K."/>
            <person name="Miao H."/>
            <person name="Cheng Z."/>
            <person name="Zhang S."/>
            <person name="Wu J."/>
            <person name="Yang Y."/>
            <person name="Kang H."/>
            <person name="Li M."/>
            <person name="Liang H."/>
            <person name="Ren X."/>
            <person name="Shi Z."/>
            <person name="Wen M."/>
            <person name="Jian M."/>
            <person name="Yang H."/>
            <person name="Zhang G."/>
            <person name="Yang Z."/>
            <person name="Chen R."/>
            <person name="Liu S."/>
            <person name="Li J."/>
            <person name="Ma L."/>
            <person name="Liu H."/>
            <person name="Zhou Y."/>
            <person name="Zhao J."/>
            <person name="Fang X."/>
            <person name="Li G."/>
            <person name="Fang L."/>
            <person name="Li Y."/>
            <person name="Liu D."/>
            <person name="Zheng H."/>
            <person name="Zhang Y."/>
            <person name="Qin N."/>
            <person name="Li Z."/>
            <person name="Yang G."/>
            <person name="Yang S."/>
            <person name="Bolund L."/>
            <person name="Kristiansen K."/>
            <person name="Zheng H."/>
            <person name="Li S."/>
            <person name="Zhang X."/>
            <person name="Yang H."/>
            <person name="Wang J."/>
            <person name="Sun R."/>
            <person name="Zhang B."/>
            <person name="Jiang S."/>
            <person name="Wang J."/>
            <person name="Du Y."/>
            <person name="Li S."/>
        </authorList>
    </citation>
    <scope>NUCLEOTIDE SEQUENCE [LARGE SCALE GENOMIC DNA]</scope>
    <source>
        <strain evidence="2">cv. 9930</strain>
    </source>
</reference>
<accession>A0A0A0KRX3</accession>
<dbReference type="AlphaFoldDB" id="A0A0A0KRX3"/>
<reference evidence="1 2" key="2">
    <citation type="journal article" date="2009" name="PLoS ONE">
        <title>An integrated genetic and cytogenetic map of the cucumber genome.</title>
        <authorList>
            <person name="Ren Y."/>
            <person name="Zhang Z."/>
            <person name="Liu J."/>
            <person name="Staub J.E."/>
            <person name="Han Y."/>
            <person name="Cheng Z."/>
            <person name="Li X."/>
            <person name="Lu J."/>
            <person name="Miao H."/>
            <person name="Kang H."/>
            <person name="Xie B."/>
            <person name="Gu X."/>
            <person name="Wang X."/>
            <person name="Du Y."/>
            <person name="Jin W."/>
            <person name="Huang S."/>
        </authorList>
    </citation>
    <scope>NUCLEOTIDE SEQUENCE [LARGE SCALE GENOMIC DNA]</scope>
    <source>
        <strain evidence="2">cv. 9930</strain>
    </source>
</reference>
<name>A0A0A0KRX3_CUCSA</name>
<keyword evidence="2" id="KW-1185">Reference proteome</keyword>
<sequence length="83" mass="9227">MVDNNIRYASNDFSHPQLAAIHEARYANNFSLMISPFHDLMLLRRLANNSDSTSAHDFSFPPSLTSNLASNSTTTIALNPFNV</sequence>
<protein>
    <submittedName>
        <fullName evidence="1">Uncharacterized protein</fullName>
    </submittedName>
</protein>
<dbReference type="Proteomes" id="UP000029981">
    <property type="component" value="Chromosome 5"/>
</dbReference>